<dbReference type="EMBL" id="CH476624">
    <property type="protein sequence ID" value="EDO01036.1"/>
    <property type="molecule type" value="Genomic_DNA"/>
</dbReference>
<sequence>MSVASVCKLGTCPLEYGMAKLPGRRFNPVYLDCGRVRFESKE</sequence>
<keyword evidence="2" id="KW-1185">Reference proteome</keyword>
<evidence type="ECO:0000313" key="2">
    <source>
        <dbReference type="Proteomes" id="UP000001312"/>
    </source>
</evidence>
<dbReference type="RefSeq" id="XP_001595421.1">
    <property type="nucleotide sequence ID" value="XM_001595371.1"/>
</dbReference>
<gene>
    <name evidence="1" type="ORF">SS1G_03510</name>
</gene>
<dbReference type="Proteomes" id="UP000001312">
    <property type="component" value="Unassembled WGS sequence"/>
</dbReference>
<proteinExistence type="predicted"/>
<dbReference type="GeneID" id="5491234"/>
<organism evidence="1 2">
    <name type="scientific">Sclerotinia sclerotiorum (strain ATCC 18683 / 1980 / Ss-1)</name>
    <name type="common">White mold</name>
    <name type="synonym">Whetzelinia sclerotiorum</name>
    <dbReference type="NCBI Taxonomy" id="665079"/>
    <lineage>
        <taxon>Eukaryota</taxon>
        <taxon>Fungi</taxon>
        <taxon>Dikarya</taxon>
        <taxon>Ascomycota</taxon>
        <taxon>Pezizomycotina</taxon>
        <taxon>Leotiomycetes</taxon>
        <taxon>Helotiales</taxon>
        <taxon>Sclerotiniaceae</taxon>
        <taxon>Sclerotinia</taxon>
    </lineage>
</organism>
<dbReference type="KEGG" id="ssl:SS1G_03510"/>
<dbReference type="HOGENOM" id="CLU_3260812_0_0_1"/>
<reference evidence="2" key="1">
    <citation type="journal article" date="2011" name="PLoS Genet.">
        <title>Genomic analysis of the necrotrophic fungal pathogens Sclerotinia sclerotiorum and Botrytis cinerea.</title>
        <authorList>
            <person name="Amselem J."/>
            <person name="Cuomo C.A."/>
            <person name="van Kan J.A."/>
            <person name="Viaud M."/>
            <person name="Benito E.P."/>
            <person name="Couloux A."/>
            <person name="Coutinho P.M."/>
            <person name="de Vries R.P."/>
            <person name="Dyer P.S."/>
            <person name="Fillinger S."/>
            <person name="Fournier E."/>
            <person name="Gout L."/>
            <person name="Hahn M."/>
            <person name="Kohn L."/>
            <person name="Lapalu N."/>
            <person name="Plummer K.M."/>
            <person name="Pradier J.M."/>
            <person name="Quevillon E."/>
            <person name="Sharon A."/>
            <person name="Simon A."/>
            <person name="ten Have A."/>
            <person name="Tudzynski B."/>
            <person name="Tudzynski P."/>
            <person name="Wincker P."/>
            <person name="Andrew M."/>
            <person name="Anthouard V."/>
            <person name="Beever R.E."/>
            <person name="Beffa R."/>
            <person name="Benoit I."/>
            <person name="Bouzid O."/>
            <person name="Brault B."/>
            <person name="Chen Z."/>
            <person name="Choquer M."/>
            <person name="Collemare J."/>
            <person name="Cotton P."/>
            <person name="Danchin E.G."/>
            <person name="Da Silva C."/>
            <person name="Gautier A."/>
            <person name="Giraud C."/>
            <person name="Giraud T."/>
            <person name="Gonzalez C."/>
            <person name="Grossetete S."/>
            <person name="Guldener U."/>
            <person name="Henrissat B."/>
            <person name="Howlett B.J."/>
            <person name="Kodira C."/>
            <person name="Kretschmer M."/>
            <person name="Lappartient A."/>
            <person name="Leroch M."/>
            <person name="Levis C."/>
            <person name="Mauceli E."/>
            <person name="Neuveglise C."/>
            <person name="Oeser B."/>
            <person name="Pearson M."/>
            <person name="Poulain J."/>
            <person name="Poussereau N."/>
            <person name="Quesneville H."/>
            <person name="Rascle C."/>
            <person name="Schumacher J."/>
            <person name="Segurens B."/>
            <person name="Sexton A."/>
            <person name="Silva E."/>
            <person name="Sirven C."/>
            <person name="Soanes D.M."/>
            <person name="Talbot N.J."/>
            <person name="Templeton M."/>
            <person name="Yandava C."/>
            <person name="Yarden O."/>
            <person name="Zeng Q."/>
            <person name="Rollins J.A."/>
            <person name="Lebrun M.H."/>
            <person name="Dickman M."/>
        </authorList>
    </citation>
    <scope>NUCLEOTIDE SEQUENCE [LARGE SCALE GENOMIC DNA]</scope>
    <source>
        <strain evidence="2">ATCC 18683 / 1980 / Ss-1</strain>
    </source>
</reference>
<evidence type="ECO:0000313" key="1">
    <source>
        <dbReference type="EMBL" id="EDO01036.1"/>
    </source>
</evidence>
<accession>A7EDX0</accession>
<dbReference type="InParanoid" id="A7EDX0"/>
<name>A7EDX0_SCLS1</name>
<dbReference type="AlphaFoldDB" id="A7EDX0"/>
<protein>
    <submittedName>
        <fullName evidence="1">Uncharacterized protein</fullName>
    </submittedName>
</protein>